<dbReference type="Proteomes" id="UP001501725">
    <property type="component" value="Unassembled WGS sequence"/>
</dbReference>
<proteinExistence type="predicted"/>
<dbReference type="SUPFAM" id="SSF49464">
    <property type="entry name" value="Carboxypeptidase regulatory domain-like"/>
    <property type="match status" value="2"/>
</dbReference>
<evidence type="ECO:0000313" key="3">
    <source>
        <dbReference type="Proteomes" id="UP001501725"/>
    </source>
</evidence>
<comment type="caution">
    <text evidence="2">The sequence shown here is derived from an EMBL/GenBank/DDBJ whole genome shotgun (WGS) entry which is preliminary data.</text>
</comment>
<dbReference type="RefSeq" id="WP_345257695.1">
    <property type="nucleotide sequence ID" value="NZ_BAABGY010000016.1"/>
</dbReference>
<feature type="signal peptide" evidence="1">
    <location>
        <begin position="1"/>
        <end position="37"/>
    </location>
</feature>
<organism evidence="2 3">
    <name type="scientific">Flaviaesturariibacter amylovorans</name>
    <dbReference type="NCBI Taxonomy" id="1084520"/>
    <lineage>
        <taxon>Bacteria</taxon>
        <taxon>Pseudomonadati</taxon>
        <taxon>Bacteroidota</taxon>
        <taxon>Chitinophagia</taxon>
        <taxon>Chitinophagales</taxon>
        <taxon>Chitinophagaceae</taxon>
        <taxon>Flaviaestuariibacter</taxon>
    </lineage>
</organism>
<keyword evidence="1" id="KW-0732">Signal</keyword>
<accession>A0ABP8HN69</accession>
<evidence type="ECO:0008006" key="4">
    <source>
        <dbReference type="Google" id="ProtNLM"/>
    </source>
</evidence>
<reference evidence="3" key="1">
    <citation type="journal article" date="2019" name="Int. J. Syst. Evol. Microbiol.">
        <title>The Global Catalogue of Microorganisms (GCM) 10K type strain sequencing project: providing services to taxonomists for standard genome sequencing and annotation.</title>
        <authorList>
            <consortium name="The Broad Institute Genomics Platform"/>
            <consortium name="The Broad Institute Genome Sequencing Center for Infectious Disease"/>
            <person name="Wu L."/>
            <person name="Ma J."/>
        </authorList>
    </citation>
    <scope>NUCLEOTIDE SEQUENCE [LARGE SCALE GENOMIC DNA]</scope>
    <source>
        <strain evidence="3">JCM 17919</strain>
    </source>
</reference>
<feature type="chain" id="PRO_5046891592" description="T9SS type A sorting domain-containing protein" evidence="1">
    <location>
        <begin position="38"/>
        <end position="2077"/>
    </location>
</feature>
<dbReference type="EMBL" id="BAABGY010000016">
    <property type="protein sequence ID" value="GAA4341556.1"/>
    <property type="molecule type" value="Genomic_DNA"/>
</dbReference>
<name>A0ABP8HN69_9BACT</name>
<evidence type="ECO:0000313" key="2">
    <source>
        <dbReference type="EMBL" id="GAA4341556.1"/>
    </source>
</evidence>
<protein>
    <recommendedName>
        <fullName evidence="4">T9SS type A sorting domain-containing protein</fullName>
    </recommendedName>
</protein>
<evidence type="ECO:0000256" key="1">
    <source>
        <dbReference type="SAM" id="SignalP"/>
    </source>
</evidence>
<sequence length="2077" mass="227059">MKLFLTTGRRLIFAALRSGLRLQLAFFFLLLATAARAQQFPVQVTPQLVPPYSTELSEYYTGTVPKMIVTLTNTDLQQPVARVRLRMTISSQLVTLRSRDNVNYDPIELMAGLPQRLSLNDLAPYFNPNNLDIQGNIVQGRLPEGFYRFCFEAVEIATGRVVSRQECAIASLSLSDPPLLNLPGKGGAVNATQNNIVFNWTPRHLSSPNSAFTTVYNFQLVELLDNGISPEMALRTAQPLYEVTTSATSLVYGPAQPQLLEGRRYGWRVQARNTNGVDFADAFRNNGFSEVSWFHYYRPCPEPSGIWASRRNHANIYSYVDVRFEWNQDPRHTGYVVEYRNATEGNGQWQTVERSVPLTGSQPGVGAFDEPATNFVTFLRSNQAQVHAGWRNSSYVYEYRVGARCAANGPITYSGYHNVRIGGEGGSKKTTGKVTWSYKSKEEIEDATPRSLGSAEPVGGSVTELADDYAPGNTRFPLKGAIVTLKARYDYGYQSAPRVATRATAVTDENGNYELQWSYLEPYHVNFIEISHPSGLFGVIRKPLNSLGGTLEELTTTLNSFELKPTVYAPGFVTGTPVAIDVLLRENTFRQFNFISAAGVGTDPALVYYNNEAYRVMTTLTDGKTYKKLPFNRNGNEHYVARVRYTDREPYFVPLSPVEGNWAPRAYLQYYFPQVKLVKLLAQTFNLNGLKTEVAGTVRFRSALRRDVAVVITVKRVDELGKTPDMVQGMDPYLTYTTRTDGNGEYSYNQLPPLKPGTSVRIAFLDRSIRFDSLVLTRTYSDSGIIRQDVDFPNNLYTVTGRVVDQNNNGIRGALVSVVGSSESVQTSASGFYMLRVSGEGPRKLRVTLDGFADRERSFTPAPGVGPSGAGTLSSQQWVDALGRTRQVLANPQAIPGGTLTAEVFGIGTGDLQLKYKSYIPQNADLKGVVDADSTTFVMLQGHLRMEVLYKGQRIRAAVNLAHQTLAFRSGQESVAGALYEIGVPQGTYKVEVVPLPGQELFVPFYSEVSISAGDTARVTVLLSDGVVLHGTINNTATGDPVDSAQIKVRGLPYHARSDAQGAYTLVLPKDSEFELNLYKNGFNSFDTTVSTHSTVSYTSEVRLNGTTYNIVNIRTDLRLLPRDSTMPVFTSLSGFPISIDKQLADSVHSGVYLISGTLTVGDNNVFSTSPTDNSLTFKDVPVKDEDSDGNALPMADVAFEEAVMNTTAFGFVPVEVTGLPQIMLKGLKEGDEINWAHTVIGGTELTAKFREIRSVGTVPIQLRDAVLVAKDSSIVKANTEREEAGLQPFAYVYTAPDFSINALGSGQTFDLEWEADHNPSDSDYVKSALGYVSLFLERSSSELSEDGLQLNGYLQFPNFLATRLPDSGKVEIRSLVIDRSLAIKELKFDISKDRPWIWKLQKVQAQITHLELYGLGTPNMGAGFGGTMTWKKGATKGDTLFINSLSVVNSAEGLALSASVSTDVNGFGMRSLVFKTTGDESIDMSYNVASKAFEFSASGTLDYKSARTDTTASSSSGSVTSNVFPIEIQSFKLNSSDWSLFLAAKANIKIDLKIAKLHVDRLLVSVGYDKSLDAMNAYLVSGTEQGSSVGSGGPEDQIDESKSSWAVGIAGGVEFPVKNMNTDVSGSFLIANVRNKIEVRLNEIAIKVETPNMKVEAVMKVAFSGVKRGFEVEAKMETVQRVFDASLKFYYYETGGIELGASIKASTFIVTGPVQWYAIGGGFSLNTAENKYSVFLVGDVTAIGTPKEVGYVKNARIDVLFDINNCGLWPVVKGSGTLVMKEKEWGSMAITLDFCRMLMLVTIKSKVTVGETMQLNVDGVLFGIKPSSGVTGAFFMAVNAQLGSSMGDMLSGNVILGVGVNYNNNDPNAPQEARDQWGNIDISAKSDNGTRMHGFYVAGNMNSPNREGGFDFDISGLPVLSFNYSMVTTGSVKIFVRFNSGGSSTTFAVTAGVATDVEASLYVFGVGFTAEAHGSVALAGGYDGKWWVKGEAAVQLLFHNKESLSCNSADVGVNWCCCSNWHHPCCGNPIKSCFYDWSCSTEVCLPVPYFYFKLCADLKASFSYRQGESVQFTFTK</sequence>
<gene>
    <name evidence="2" type="ORF">GCM10023184_40130</name>
</gene>
<keyword evidence="3" id="KW-1185">Reference proteome</keyword>
<dbReference type="InterPro" id="IPR008969">
    <property type="entry name" value="CarboxyPept-like_regulatory"/>
</dbReference>
<dbReference type="Pfam" id="PF13620">
    <property type="entry name" value="CarboxypepD_reg"/>
    <property type="match status" value="1"/>
</dbReference>
<dbReference type="Gene3D" id="2.60.40.1120">
    <property type="entry name" value="Carboxypeptidase-like, regulatory domain"/>
    <property type="match status" value="2"/>
</dbReference>